<feature type="transmembrane region" description="Helical" evidence="1">
    <location>
        <begin position="202"/>
        <end position="222"/>
    </location>
</feature>
<keyword evidence="1" id="KW-0812">Transmembrane</keyword>
<keyword evidence="1" id="KW-1133">Transmembrane helix</keyword>
<organism evidence="2 3">
    <name type="scientific">Blautia ammoniilytica</name>
    <dbReference type="NCBI Taxonomy" id="2981782"/>
    <lineage>
        <taxon>Bacteria</taxon>
        <taxon>Bacillati</taxon>
        <taxon>Bacillota</taxon>
        <taxon>Clostridia</taxon>
        <taxon>Lachnospirales</taxon>
        <taxon>Lachnospiraceae</taxon>
        <taxon>Blautia</taxon>
    </lineage>
</organism>
<dbReference type="RefSeq" id="WP_158420097.1">
    <property type="nucleotide sequence ID" value="NZ_JAOQJL010000001.1"/>
</dbReference>
<feature type="transmembrane region" description="Helical" evidence="1">
    <location>
        <begin position="72"/>
        <end position="92"/>
    </location>
</feature>
<evidence type="ECO:0000256" key="1">
    <source>
        <dbReference type="SAM" id="Phobius"/>
    </source>
</evidence>
<evidence type="ECO:0000313" key="3">
    <source>
        <dbReference type="Proteomes" id="UP001652409"/>
    </source>
</evidence>
<dbReference type="Proteomes" id="UP001652409">
    <property type="component" value="Unassembled WGS sequence"/>
</dbReference>
<feature type="transmembrane region" description="Helical" evidence="1">
    <location>
        <begin position="293"/>
        <end position="312"/>
    </location>
</feature>
<feature type="transmembrane region" description="Helical" evidence="1">
    <location>
        <begin position="6"/>
        <end position="23"/>
    </location>
</feature>
<feature type="transmembrane region" description="Helical" evidence="1">
    <location>
        <begin position="481"/>
        <end position="500"/>
    </location>
</feature>
<proteinExistence type="predicted"/>
<feature type="transmembrane region" description="Helical" evidence="1">
    <location>
        <begin position="234"/>
        <end position="253"/>
    </location>
</feature>
<comment type="caution">
    <text evidence="2">The sequence shown here is derived from an EMBL/GenBank/DDBJ whole genome shotgun (WGS) entry which is preliminary data.</text>
</comment>
<feature type="transmembrane region" description="Helical" evidence="1">
    <location>
        <begin position="35"/>
        <end position="60"/>
    </location>
</feature>
<feature type="transmembrane region" description="Helical" evidence="1">
    <location>
        <begin position="452"/>
        <end position="469"/>
    </location>
</feature>
<feature type="transmembrane region" description="Helical" evidence="1">
    <location>
        <begin position="345"/>
        <end position="375"/>
    </location>
</feature>
<reference evidence="2 3" key="1">
    <citation type="journal article" date="2021" name="ISME Commun">
        <title>Automated analysis of genomic sequences facilitates high-throughput and comprehensive description of bacteria.</title>
        <authorList>
            <person name="Hitch T.C.A."/>
        </authorList>
    </citation>
    <scope>NUCLEOTIDE SEQUENCE [LARGE SCALE GENOMIC DNA]</scope>
    <source>
        <strain evidence="2 3">Sanger_23</strain>
    </source>
</reference>
<feature type="transmembrane region" description="Helical" evidence="1">
    <location>
        <begin position="507"/>
        <end position="528"/>
    </location>
</feature>
<evidence type="ECO:0000313" key="2">
    <source>
        <dbReference type="EMBL" id="MCU6763908.1"/>
    </source>
</evidence>
<feature type="transmembrane region" description="Helical" evidence="1">
    <location>
        <begin position="113"/>
        <end position="135"/>
    </location>
</feature>
<keyword evidence="1" id="KW-0472">Membrane</keyword>
<keyword evidence="3" id="KW-1185">Reference proteome</keyword>
<name>A0ABT2TNV6_9FIRM</name>
<feature type="transmembrane region" description="Helical" evidence="1">
    <location>
        <begin position="425"/>
        <end position="445"/>
    </location>
</feature>
<protein>
    <submittedName>
        <fullName evidence="2">Uncharacterized protein</fullName>
    </submittedName>
</protein>
<sequence length="670" mass="76016">MLGIIYLVLCILIGKEITSVLLSDGKADGTGFNRIWITAPASFGIGTLFLTWAVYIISWFASVKGGMEHPLFMGNLVVMAAALLFLVWLYAVRFRSHQSLWALKKETADSQRLIREAVFFGICFLFLTWIMFYTFHLSGGYLYSGYTVYGDYAPHTAMMRSFSLENNFPTQYPHFGGADVKYHFMFQFLSGNLEYLGLPIDIAYNSVSILSLLGFFMILYSLAFRIAGGMGAGILSVVFMIFRSGTAFFVFAWEHIQAGDLWEIFKANTSFIGYTTNENWGLWNFNVYLNQRHLGFGLLLVALALWVFLDWLEAGADHQEKGFKWLKCRFTTREAWLPKDPERALLMGLVLGLASFWNGAAVIGGLLILCGFALFSDGKLDYALTAGVTVLFTMIQSKIFVTGSVVSPSFYFGFLADDKTMWGSLVYLFKITGPVFLGVILLLVFMKRRQRAAAVAFLMPVLFTFTISLTPDINVNHKYVMIAYAFMTIFWGWVVCGLWKKKIPGKICAILLTVSLTLTGIYDFVVILKDNDSMHRVSVNMNSTLTKWLSENLTDQDLILTPEYSMNEVTMSGVMMYLGWPYYAWSAGYDTNYRAAQAVQIYTAQDQEILEKTVAEEKITYILYEEGMEFEQQACREDLIEMTYPLVYTSDDGRIRIYQTTEEYKEKGAV</sequence>
<dbReference type="EMBL" id="JAOQJL010000001">
    <property type="protein sequence ID" value="MCU6763908.1"/>
    <property type="molecule type" value="Genomic_DNA"/>
</dbReference>
<gene>
    <name evidence="2" type="ORF">OCV61_00580</name>
</gene>
<accession>A0ABT2TNV6</accession>